<dbReference type="GO" id="GO:0016042">
    <property type="term" value="P:lipid catabolic process"/>
    <property type="evidence" value="ECO:0007669"/>
    <property type="project" value="InterPro"/>
</dbReference>
<dbReference type="SUPFAM" id="SSF53474">
    <property type="entry name" value="alpha/beta-Hydrolases"/>
    <property type="match status" value="1"/>
</dbReference>
<dbReference type="PANTHER" id="PTHR34853">
    <property type="match status" value="1"/>
</dbReference>
<dbReference type="InterPro" id="IPR005152">
    <property type="entry name" value="Lipase_secreted"/>
</dbReference>
<dbReference type="GO" id="GO:0004806">
    <property type="term" value="F:triacylglycerol lipase activity"/>
    <property type="evidence" value="ECO:0007669"/>
    <property type="project" value="InterPro"/>
</dbReference>
<gene>
    <name evidence="2" type="ORF">SAML0725</name>
</gene>
<dbReference type="Pfam" id="PF03583">
    <property type="entry name" value="LIP"/>
    <property type="match status" value="1"/>
</dbReference>
<dbReference type="PIRSF" id="PIRSF029171">
    <property type="entry name" value="Esterase_LipA"/>
    <property type="match status" value="1"/>
</dbReference>
<evidence type="ECO:0000313" key="2">
    <source>
        <dbReference type="EMBL" id="CAJ89711.1"/>
    </source>
</evidence>
<reference evidence="2" key="1">
    <citation type="journal article" date="2006" name="Mol. Biol. Evol.">
        <title>Evolution of the terminal regions of the Streptomyces linear chromosome.</title>
        <authorList>
            <person name="Choulet F."/>
            <person name="Aigle B."/>
            <person name="Gallois A."/>
            <person name="Mangenot S."/>
            <person name="Gerbaud C."/>
            <person name="Truong C."/>
            <person name="Francou F.X."/>
            <person name="Fourrier C."/>
            <person name="Guerineau M."/>
            <person name="Decaris B."/>
            <person name="Barbe V."/>
            <person name="Pernodet J.L."/>
            <person name="Leblond P."/>
        </authorList>
    </citation>
    <scope>NUCLEOTIDE SEQUENCE</scope>
    <source>
        <strain evidence="2">ATCC 23877</strain>
    </source>
</reference>
<dbReference type="InterPro" id="IPR029058">
    <property type="entry name" value="AB_hydrolase_fold"/>
</dbReference>
<protein>
    <submittedName>
        <fullName evidence="2">Putative secreted protein</fullName>
    </submittedName>
</protein>
<name>A3KJ27_STRA7</name>
<sequence length="485" mass="50160">MLPTVTPGRVRSRHPTGAARPRPSLPRTADDRFRPFLRRFAMPPRPRTLAAAVTVALALGAQAVPAAAADGSAPGTTEVSRGVEIPAFYTPPSTLPDADGALIRSEPLHLALSLPSLGGPLPGRATRMMYKSTDANGEPVAVTGAYIEPAAKWRGDGPRPLVAVAPGTMGQGDQCAASMALEHPLLLNGETVSVGYEDLSVYRLLLRGVAVVVTDYVGLGTTDRLHTYVNRVDGAHAVLDAVRAARSLDSASVTPDSRVGLFGYSQGGGATAAAAELQPSYAPDVPLAGTYAGAPPADLTKVTEAIDGGDLAGALGWSLNGFLQTEPALRPIADRYVNAAGQEALKDLSTMCVGDALFGYGGDSSTAWTKTGQSLGDIIRAEPALQAFLAEQRIGSLKPAGPVRVATGVSDDLVPHGQSRQLAVDWCGAGAKVTYDPVVLPDVGSGLLNHFAPLLADQGKAISWLTDRLSGKPAGSNCWSMSVQP</sequence>
<accession>A3KJ27</accession>
<dbReference type="ESTHER" id="stram-a3kj27">
    <property type="family name" value="Fungal-Bact_LIP"/>
</dbReference>
<dbReference type="PANTHER" id="PTHR34853:SF1">
    <property type="entry name" value="LIPASE 5"/>
    <property type="match status" value="1"/>
</dbReference>
<dbReference type="Gene3D" id="1.10.260.130">
    <property type="match status" value="1"/>
</dbReference>
<evidence type="ECO:0000256" key="1">
    <source>
        <dbReference type="SAM" id="MobiDB-lite"/>
    </source>
</evidence>
<proteinExistence type="predicted"/>
<feature type="region of interest" description="Disordered" evidence="1">
    <location>
        <begin position="1"/>
        <end position="31"/>
    </location>
</feature>
<dbReference type="EMBL" id="AM238663">
    <property type="protein sequence ID" value="CAJ89711.1"/>
    <property type="molecule type" value="Genomic_DNA"/>
</dbReference>
<dbReference type="Gene3D" id="3.40.50.1820">
    <property type="entry name" value="alpha/beta hydrolase"/>
    <property type="match status" value="1"/>
</dbReference>
<organism evidence="2">
    <name type="scientific">Streptomyces ambofaciens (strain ATCC 23877 / 3486 / DSM 40053 / JCM 4204 / NBRC 12836 / NRRL B-2516)</name>
    <dbReference type="NCBI Taxonomy" id="278992"/>
    <lineage>
        <taxon>Bacteria</taxon>
        <taxon>Bacillati</taxon>
        <taxon>Actinomycetota</taxon>
        <taxon>Actinomycetes</taxon>
        <taxon>Kitasatosporales</taxon>
        <taxon>Streptomycetaceae</taxon>
        <taxon>Streptomyces</taxon>
    </lineage>
</organism>
<dbReference type="AlphaFoldDB" id="A3KJ27"/>